<evidence type="ECO:0008006" key="4">
    <source>
        <dbReference type="Google" id="ProtNLM"/>
    </source>
</evidence>
<name>A0A0C9U256_PAXIN</name>
<dbReference type="SUPFAM" id="SSF53254">
    <property type="entry name" value="Phosphoglycerate mutase-like"/>
    <property type="match status" value="1"/>
</dbReference>
<keyword evidence="1" id="KW-0472">Membrane</keyword>
<dbReference type="OrthoDB" id="258392at2759"/>
<organism evidence="2 3">
    <name type="scientific">Paxillus involutus ATCC 200175</name>
    <dbReference type="NCBI Taxonomy" id="664439"/>
    <lineage>
        <taxon>Eukaryota</taxon>
        <taxon>Fungi</taxon>
        <taxon>Dikarya</taxon>
        <taxon>Basidiomycota</taxon>
        <taxon>Agaricomycotina</taxon>
        <taxon>Agaricomycetes</taxon>
        <taxon>Agaricomycetidae</taxon>
        <taxon>Boletales</taxon>
        <taxon>Paxilineae</taxon>
        <taxon>Paxillaceae</taxon>
        <taxon>Paxillus</taxon>
    </lineage>
</organism>
<dbReference type="PANTHER" id="PTHR11567">
    <property type="entry name" value="ACID PHOSPHATASE-RELATED"/>
    <property type="match status" value="1"/>
</dbReference>
<dbReference type="PANTHER" id="PTHR11567:SF142">
    <property type="entry name" value="PHOSPHOGLYCERATE MUTASE-LIKE PROTEIN"/>
    <property type="match status" value="1"/>
</dbReference>
<dbReference type="EMBL" id="KN819350">
    <property type="protein sequence ID" value="KIJ13657.1"/>
    <property type="molecule type" value="Genomic_DNA"/>
</dbReference>
<feature type="transmembrane region" description="Helical" evidence="1">
    <location>
        <begin position="393"/>
        <end position="411"/>
    </location>
</feature>
<protein>
    <recommendedName>
        <fullName evidence="4">Acid phosphatase</fullName>
    </recommendedName>
</protein>
<evidence type="ECO:0000313" key="3">
    <source>
        <dbReference type="Proteomes" id="UP000053647"/>
    </source>
</evidence>
<dbReference type="HOGENOM" id="CLU_023111_2_1_1"/>
<sequence length="445" mass="49534">MVSTVLGVLILARNGDRTQYLQDPYTYAPSFTESTALGAVESFQLGSYLKSTYLDSSSPLHILDMPLDPSHPIPPNRVHVHAKSGGEGAAIFDSGIALLQGMFPPTPLNKVPLANGTTVVAPLGGYQYVPVEMATEGGDQVFEPWINCKAFKKHVAEVYASDEFKETAKDAQPFFGSVHDYMFGMPTTLEESWNVFDHLNTQLVHNQTFAFRLPPTLIEQARGFANYKEDAVFSDKDLGGVGNLAGRTILSPIIKALERIAFDDDPLRVLLVETSYHPFISLFHMLEMASNNHALSGIANFASALSFELLRGPAPELRDFVRVKFKNGTHDGEFQTVNIFGHREEMVPVTEFIYRLERHAISDEKQWSSACSTSWFPFQVGASITSESTSMPVLFAIFSLFAFCLFALSAFTRHSLSKRAKQHEVMTETEEHDHFINEKSHLLPM</sequence>
<proteinExistence type="predicted"/>
<keyword evidence="1" id="KW-0812">Transmembrane</keyword>
<keyword evidence="3" id="KW-1185">Reference proteome</keyword>
<keyword evidence="1" id="KW-1133">Transmembrane helix</keyword>
<dbReference type="GO" id="GO:0016791">
    <property type="term" value="F:phosphatase activity"/>
    <property type="evidence" value="ECO:0007669"/>
    <property type="project" value="TreeGrafter"/>
</dbReference>
<reference evidence="2 3" key="1">
    <citation type="submission" date="2014-06" db="EMBL/GenBank/DDBJ databases">
        <authorList>
            <consortium name="DOE Joint Genome Institute"/>
            <person name="Kuo A."/>
            <person name="Kohler A."/>
            <person name="Nagy L.G."/>
            <person name="Floudas D."/>
            <person name="Copeland A."/>
            <person name="Barry K.W."/>
            <person name="Cichocki N."/>
            <person name="Veneault-Fourrey C."/>
            <person name="LaButti K."/>
            <person name="Lindquist E.A."/>
            <person name="Lipzen A."/>
            <person name="Lundell T."/>
            <person name="Morin E."/>
            <person name="Murat C."/>
            <person name="Sun H."/>
            <person name="Tunlid A."/>
            <person name="Henrissat B."/>
            <person name="Grigoriev I.V."/>
            <person name="Hibbett D.S."/>
            <person name="Martin F."/>
            <person name="Nordberg H.P."/>
            <person name="Cantor M.N."/>
            <person name="Hua S.X."/>
        </authorList>
    </citation>
    <scope>NUCLEOTIDE SEQUENCE [LARGE SCALE GENOMIC DNA]</scope>
    <source>
        <strain evidence="2 3">ATCC 200175</strain>
    </source>
</reference>
<dbReference type="Gene3D" id="3.40.50.1240">
    <property type="entry name" value="Phosphoglycerate mutase-like"/>
    <property type="match status" value="1"/>
</dbReference>
<dbReference type="Proteomes" id="UP000053647">
    <property type="component" value="Unassembled WGS sequence"/>
</dbReference>
<accession>A0A0C9U256</accession>
<dbReference type="AlphaFoldDB" id="A0A0C9U256"/>
<reference evidence="3" key="2">
    <citation type="submission" date="2015-01" db="EMBL/GenBank/DDBJ databases">
        <title>Evolutionary Origins and Diversification of the Mycorrhizal Mutualists.</title>
        <authorList>
            <consortium name="DOE Joint Genome Institute"/>
            <consortium name="Mycorrhizal Genomics Consortium"/>
            <person name="Kohler A."/>
            <person name="Kuo A."/>
            <person name="Nagy L.G."/>
            <person name="Floudas D."/>
            <person name="Copeland A."/>
            <person name="Barry K.W."/>
            <person name="Cichocki N."/>
            <person name="Veneault-Fourrey C."/>
            <person name="LaButti K."/>
            <person name="Lindquist E.A."/>
            <person name="Lipzen A."/>
            <person name="Lundell T."/>
            <person name="Morin E."/>
            <person name="Murat C."/>
            <person name="Riley R."/>
            <person name="Ohm R."/>
            <person name="Sun H."/>
            <person name="Tunlid A."/>
            <person name="Henrissat B."/>
            <person name="Grigoriev I.V."/>
            <person name="Hibbett D.S."/>
            <person name="Martin F."/>
        </authorList>
    </citation>
    <scope>NUCLEOTIDE SEQUENCE [LARGE SCALE GENOMIC DNA]</scope>
    <source>
        <strain evidence="3">ATCC 200175</strain>
    </source>
</reference>
<dbReference type="InterPro" id="IPR029033">
    <property type="entry name" value="His_PPase_superfam"/>
</dbReference>
<evidence type="ECO:0000256" key="1">
    <source>
        <dbReference type="SAM" id="Phobius"/>
    </source>
</evidence>
<evidence type="ECO:0000313" key="2">
    <source>
        <dbReference type="EMBL" id="KIJ13657.1"/>
    </source>
</evidence>
<gene>
    <name evidence="2" type="ORF">PAXINDRAFT_170351</name>
</gene>
<dbReference type="InterPro" id="IPR050645">
    <property type="entry name" value="Histidine_acid_phosphatase"/>
</dbReference>